<evidence type="ECO:0000313" key="1">
    <source>
        <dbReference type="EMBL" id="CAG1863119.1"/>
    </source>
</evidence>
<dbReference type="EnsemblPlants" id="Ma11_t00320.1">
    <property type="protein sequence ID" value="Ma11_p00320.1"/>
    <property type="gene ID" value="Ma11_g00320"/>
</dbReference>
<dbReference type="InParanoid" id="A0A804L2M8"/>
<sequence>MSCLGLNRQLPLPTKKAWRKLASKFRTKQFKIRRPKSLTAMLRRRTRTAYRQACVDHNHRYFAPVYVDRPYIQPMQAREETNHEAMAASKNNTTTNDRSHLFVGAASASSSRVVEEIGGVDLRAEMFIRKFKEEKKLERQRSVEEYREMLARGV</sequence>
<dbReference type="AlphaFoldDB" id="A0A804L2M8"/>
<organism evidence="2 3">
    <name type="scientific">Musa acuminata subsp. malaccensis</name>
    <name type="common">Wild banana</name>
    <name type="synonym">Musa malaccensis</name>
    <dbReference type="NCBI Taxonomy" id="214687"/>
    <lineage>
        <taxon>Eukaryota</taxon>
        <taxon>Viridiplantae</taxon>
        <taxon>Streptophyta</taxon>
        <taxon>Embryophyta</taxon>
        <taxon>Tracheophyta</taxon>
        <taxon>Spermatophyta</taxon>
        <taxon>Magnoliopsida</taxon>
        <taxon>Liliopsida</taxon>
        <taxon>Zingiberales</taxon>
        <taxon>Musaceae</taxon>
        <taxon>Musa</taxon>
    </lineage>
</organism>
<evidence type="ECO:0000313" key="2">
    <source>
        <dbReference type="EnsemblPlants" id="Ma11_p00320.1"/>
    </source>
</evidence>
<dbReference type="Proteomes" id="UP000012960">
    <property type="component" value="Unplaced"/>
</dbReference>
<name>A0A804L2M8_MUSAM</name>
<evidence type="ECO:0000313" key="3">
    <source>
        <dbReference type="Proteomes" id="UP000012960"/>
    </source>
</evidence>
<proteinExistence type="predicted"/>
<protein>
    <submittedName>
        <fullName evidence="1">(wild Malaysian banana) hypothetical protein</fullName>
    </submittedName>
</protein>
<dbReference type="PANTHER" id="PTHR33098:SF113">
    <property type="entry name" value="OS08G0127800 PROTEIN"/>
    <property type="match status" value="1"/>
</dbReference>
<reference evidence="1" key="1">
    <citation type="submission" date="2021-03" db="EMBL/GenBank/DDBJ databases">
        <authorList>
            <consortium name="Genoscope - CEA"/>
            <person name="William W."/>
        </authorList>
    </citation>
    <scope>NUCLEOTIDE SEQUENCE</scope>
    <source>
        <strain evidence="1">Doubled-haploid Pahang</strain>
    </source>
</reference>
<accession>A0A804L2M8</accession>
<dbReference type="Gramene" id="Ma11_t00320.1">
    <property type="protein sequence ID" value="Ma11_p00320.1"/>
    <property type="gene ID" value="Ma11_g00320"/>
</dbReference>
<dbReference type="PANTHER" id="PTHR33098">
    <property type="entry name" value="COTTON FIBER (DUF761)"/>
    <property type="match status" value="1"/>
</dbReference>
<dbReference type="OrthoDB" id="823920at2759"/>
<dbReference type="Pfam" id="PF05553">
    <property type="entry name" value="DUF761"/>
    <property type="match status" value="1"/>
</dbReference>
<dbReference type="InterPro" id="IPR008480">
    <property type="entry name" value="DUF761_pln"/>
</dbReference>
<dbReference type="EMBL" id="HG996475">
    <property type="protein sequence ID" value="CAG1863119.1"/>
    <property type="molecule type" value="Genomic_DNA"/>
</dbReference>
<reference evidence="2" key="2">
    <citation type="submission" date="2021-05" db="UniProtKB">
        <authorList>
            <consortium name="EnsemblPlants"/>
        </authorList>
    </citation>
    <scope>IDENTIFICATION</scope>
    <source>
        <strain evidence="2">subsp. malaccensis</strain>
    </source>
</reference>
<keyword evidence="3" id="KW-1185">Reference proteome</keyword>
<gene>
    <name evidence="1" type="ORF">GSMUA_25090.1</name>
</gene>
<dbReference type="OMA" id="NHEAMAA"/>